<dbReference type="HOGENOM" id="CLU_3090457_0_0_1"/>
<evidence type="ECO:0000313" key="1">
    <source>
        <dbReference type="EnsemblPlants" id="OB04G15660.1"/>
    </source>
</evidence>
<protein>
    <submittedName>
        <fullName evidence="1">Uncharacterized protein</fullName>
    </submittedName>
</protein>
<dbReference type="Proteomes" id="UP000006038">
    <property type="component" value="Chromosome 4"/>
</dbReference>
<organism evidence="1">
    <name type="scientific">Oryza brachyantha</name>
    <name type="common">malo sina</name>
    <dbReference type="NCBI Taxonomy" id="4533"/>
    <lineage>
        <taxon>Eukaryota</taxon>
        <taxon>Viridiplantae</taxon>
        <taxon>Streptophyta</taxon>
        <taxon>Embryophyta</taxon>
        <taxon>Tracheophyta</taxon>
        <taxon>Spermatophyta</taxon>
        <taxon>Magnoliopsida</taxon>
        <taxon>Liliopsida</taxon>
        <taxon>Poales</taxon>
        <taxon>Poaceae</taxon>
        <taxon>BOP clade</taxon>
        <taxon>Oryzoideae</taxon>
        <taxon>Oryzeae</taxon>
        <taxon>Oryzinae</taxon>
        <taxon>Oryza</taxon>
    </lineage>
</organism>
<reference evidence="1" key="1">
    <citation type="journal article" date="2013" name="Nat. Commun.">
        <title>Whole-genome sequencing of Oryza brachyantha reveals mechanisms underlying Oryza genome evolution.</title>
        <authorList>
            <person name="Chen J."/>
            <person name="Huang Q."/>
            <person name="Gao D."/>
            <person name="Wang J."/>
            <person name="Lang Y."/>
            <person name="Liu T."/>
            <person name="Li B."/>
            <person name="Bai Z."/>
            <person name="Luis Goicoechea J."/>
            <person name="Liang C."/>
            <person name="Chen C."/>
            <person name="Zhang W."/>
            <person name="Sun S."/>
            <person name="Liao Y."/>
            <person name="Zhang X."/>
            <person name="Yang L."/>
            <person name="Song C."/>
            <person name="Wang M."/>
            <person name="Shi J."/>
            <person name="Liu G."/>
            <person name="Liu J."/>
            <person name="Zhou H."/>
            <person name="Zhou W."/>
            <person name="Yu Q."/>
            <person name="An N."/>
            <person name="Chen Y."/>
            <person name="Cai Q."/>
            <person name="Wang B."/>
            <person name="Liu B."/>
            <person name="Min J."/>
            <person name="Huang Y."/>
            <person name="Wu H."/>
            <person name="Li Z."/>
            <person name="Zhang Y."/>
            <person name="Yin Y."/>
            <person name="Song W."/>
            <person name="Jiang J."/>
            <person name="Jackson S.A."/>
            <person name="Wing R.A."/>
            <person name="Wang J."/>
            <person name="Chen M."/>
        </authorList>
    </citation>
    <scope>NUCLEOTIDE SEQUENCE [LARGE SCALE GENOMIC DNA]</scope>
    <source>
        <strain evidence="1">cv. IRGC 101232</strain>
    </source>
</reference>
<name>J3LWP1_ORYBR</name>
<keyword evidence="2" id="KW-1185">Reference proteome</keyword>
<dbReference type="EnsemblPlants" id="OB04G15660.1">
    <property type="protein sequence ID" value="OB04G15660.1"/>
    <property type="gene ID" value="OB04G15660"/>
</dbReference>
<dbReference type="Gramene" id="OB04G15660.1">
    <property type="protein sequence ID" value="OB04G15660.1"/>
    <property type="gene ID" value="OB04G15660"/>
</dbReference>
<evidence type="ECO:0000313" key="2">
    <source>
        <dbReference type="Proteomes" id="UP000006038"/>
    </source>
</evidence>
<reference evidence="1" key="2">
    <citation type="submission" date="2013-04" db="UniProtKB">
        <authorList>
            <consortium name="EnsemblPlants"/>
        </authorList>
    </citation>
    <scope>IDENTIFICATION</scope>
</reference>
<dbReference type="AlphaFoldDB" id="J3LWP1"/>
<sequence length="52" mass="5930">MLFFHLRMKNNVLKLTSKMPKPQLSPITIPVVSMLISSGCHTVLCSYPFHDQ</sequence>
<accession>J3LWP1</accession>
<proteinExistence type="predicted"/>